<dbReference type="Pfam" id="PF13087">
    <property type="entry name" value="AAA_12"/>
    <property type="match status" value="1"/>
</dbReference>
<dbReference type="InterPro" id="IPR047187">
    <property type="entry name" value="SF1_C_Upf1"/>
</dbReference>
<evidence type="ECO:0000259" key="5">
    <source>
        <dbReference type="Pfam" id="PF13087"/>
    </source>
</evidence>
<evidence type="ECO:0000256" key="4">
    <source>
        <dbReference type="ARBA" id="ARBA00022840"/>
    </source>
</evidence>
<dbReference type="AlphaFoldDB" id="A0A5N7MJ10"/>
<dbReference type="Gene3D" id="3.40.50.300">
    <property type="entry name" value="P-loop containing nucleotide triphosphate hydrolases"/>
    <property type="match status" value="2"/>
</dbReference>
<dbReference type="PANTHER" id="PTHR43788:SF8">
    <property type="entry name" value="DNA-BINDING PROTEIN SMUBP-2"/>
    <property type="match status" value="1"/>
</dbReference>
<keyword evidence="7" id="KW-1185">Reference proteome</keyword>
<keyword evidence="3" id="KW-0347">Helicase</keyword>
<dbReference type="OrthoDB" id="9757917at2"/>
<dbReference type="Pfam" id="PF13245">
    <property type="entry name" value="AAA_19"/>
    <property type="match status" value="1"/>
</dbReference>
<keyword evidence="1" id="KW-0547">Nucleotide-binding</keyword>
<gene>
    <name evidence="6" type="ORF">FS320_17080</name>
</gene>
<dbReference type="InterPro" id="IPR041679">
    <property type="entry name" value="DNA2/NAM7-like_C"/>
</dbReference>
<evidence type="ECO:0000313" key="7">
    <source>
        <dbReference type="Proteomes" id="UP000403266"/>
    </source>
</evidence>
<evidence type="ECO:0000256" key="1">
    <source>
        <dbReference type="ARBA" id="ARBA00022741"/>
    </source>
</evidence>
<keyword evidence="2" id="KW-0378">Hydrolase</keyword>
<sequence>MPAEVVLGRVRRFFAVDLREAILAPDWQALPWHVDSGCSGCDYLGYSWKARVDDDTELPEETPRAPYCWSTAEVNGHLSRVVGLTRGACGKLKVAMVESIAQLAALRPGNPAFEEHQKLRAGRALFHARSGVLTNRLPPEIPEKAGTSAVLPARSDIKVALSVDFDVGSGLTFAIGYQILTHVPAERVVEPGGRAWFKTRIERGQARVMLVEQKSLDAEREVLTEIMRHLVQDIDAAAQQVEQANRSLGLTDKERDRRATLQVYLWDRLNYDHLRRVMGRHLLAVLAPPAQGQGPRIAPMAWMFPADQIIEDADFTTVNSPISLVGEAIQALLAADVPHHYSLLGIANAYHPPRFDKGDGKLPFRLNPFFQDPLSDQIPSERGHEVWNRRSPFKKVDYQGYRDGLKRAVRVRLDALLAVTERLTDDLKGQLSASAPTVRSVFDQTQPLQAVSRDGEIIYQHARLMAAADELEINLLMAMPPHQREAVFKSVRLEERLDGPAKAQALASLGLGVGAADPAILVFRMSPRSVQARIKVGEFNWSLMPESALPLQHRSIAMLKDQHFALRTLLGPAQNFDYRRRLRSASQVSVLAFERVSQIVVLRADDPQMFAALEQAGLFDFAVDGRKGVFAILDPLPVELFLKKRLKPALKAIRVPPLSVSRPLFPNPALTRLRMPNPRQSASVPAERFIWDADTLAGEASGRSGATALAAIAAHGYKLTQRQSDAVRQSVEKRLSLLWGPPGTGKSTTAVALILGLLREAQERGAPLRLAITGPTWVAIDTVARKIPALLRQLGLENSVRLARLASSIVGPEGIASELQDHIVITNGSEAHQELVGRLEAATGFTIVAGTAHQLSRLIADEAEAMRPFFDFMLIDEASQMSVAHAVVAFTTLAEGASLTVVGDDLQMPPIQPIAPPEGAEHLVGSIYDFFRQYRNGEPAAAGIQPVMLDRSYRSNKEIVDFVRLAGYGDDLTAENAGLRMRLASPLPGAQPADWPASLPWHGHLATLLDPEEPLTALIHPDEYSSQRNDHEANLVAGLVRSLYGRLLPDKGDTPLSGIDLFKDGLGIVTPHRAQQAAVVERLMGFLPTDAEQAAMIAAVDTVERFQGQEKTVMIASFGLGDRDQIAAEEEFLYSLNRFNVIASRAKAKLIVIVSRRLVDHLPRDPEMLRQSRLLKHYADGYLLRAVPASIPALGACEIKFR</sequence>
<reference evidence="6 7" key="1">
    <citation type="journal article" date="2019" name="Syst. Appl. Microbiol.">
        <title>Microvirga tunisiensis sp. nov., a root nodule symbiotic bacterium isolated from Lupinus micranthus and L. luteus grown in Northern Tunisia.</title>
        <authorList>
            <person name="Msaddak A."/>
            <person name="Rejili M."/>
            <person name="Duran D."/>
            <person name="Mars M."/>
            <person name="Palacios J.M."/>
            <person name="Ruiz-Argueso T."/>
            <person name="Rey L."/>
            <person name="Imperial J."/>
        </authorList>
    </citation>
    <scope>NUCLEOTIDE SEQUENCE [LARGE SCALE GENOMIC DNA]</scope>
    <source>
        <strain evidence="6 7">Lmie10</strain>
    </source>
</reference>
<dbReference type="CDD" id="cd18808">
    <property type="entry name" value="SF1_C_Upf1"/>
    <property type="match status" value="1"/>
</dbReference>
<organism evidence="6 7">
    <name type="scientific">Microvirga tunisiensis</name>
    <dbReference type="NCBI Taxonomy" id="2108360"/>
    <lineage>
        <taxon>Bacteria</taxon>
        <taxon>Pseudomonadati</taxon>
        <taxon>Pseudomonadota</taxon>
        <taxon>Alphaproteobacteria</taxon>
        <taxon>Hyphomicrobiales</taxon>
        <taxon>Methylobacteriaceae</taxon>
        <taxon>Microvirga</taxon>
    </lineage>
</organism>
<name>A0A5N7MJ10_9HYPH</name>
<accession>A0A5N7MJ10</accession>
<dbReference type="EMBL" id="VOSK01000064">
    <property type="protein sequence ID" value="MPR26883.1"/>
    <property type="molecule type" value="Genomic_DNA"/>
</dbReference>
<dbReference type="InterPro" id="IPR050534">
    <property type="entry name" value="Coronavir_polyprotein_1ab"/>
</dbReference>
<dbReference type="SUPFAM" id="SSF52540">
    <property type="entry name" value="P-loop containing nucleoside triphosphate hydrolases"/>
    <property type="match status" value="1"/>
</dbReference>
<dbReference type="PANTHER" id="PTHR43788">
    <property type="entry name" value="DNA2/NAM7 HELICASE FAMILY MEMBER"/>
    <property type="match status" value="1"/>
</dbReference>
<proteinExistence type="predicted"/>
<dbReference type="Proteomes" id="UP000403266">
    <property type="component" value="Unassembled WGS sequence"/>
</dbReference>
<keyword evidence="4" id="KW-0067">ATP-binding</keyword>
<dbReference type="GO" id="GO:0043139">
    <property type="term" value="F:5'-3' DNA helicase activity"/>
    <property type="evidence" value="ECO:0007669"/>
    <property type="project" value="TreeGrafter"/>
</dbReference>
<feature type="domain" description="DNA2/NAM7 helicase-like C-terminal" evidence="5">
    <location>
        <begin position="944"/>
        <end position="1155"/>
    </location>
</feature>
<evidence type="ECO:0000256" key="3">
    <source>
        <dbReference type="ARBA" id="ARBA00022806"/>
    </source>
</evidence>
<comment type="caution">
    <text evidence="6">The sequence shown here is derived from an EMBL/GenBank/DDBJ whole genome shotgun (WGS) entry which is preliminary data.</text>
</comment>
<evidence type="ECO:0000313" key="6">
    <source>
        <dbReference type="EMBL" id="MPR26883.1"/>
    </source>
</evidence>
<dbReference type="GO" id="GO:0016787">
    <property type="term" value="F:hydrolase activity"/>
    <property type="evidence" value="ECO:0007669"/>
    <property type="project" value="UniProtKB-KW"/>
</dbReference>
<dbReference type="RefSeq" id="WP_152713033.1">
    <property type="nucleotide sequence ID" value="NZ_VOSJ01000184.1"/>
</dbReference>
<evidence type="ECO:0000256" key="2">
    <source>
        <dbReference type="ARBA" id="ARBA00022801"/>
    </source>
</evidence>
<protein>
    <submittedName>
        <fullName evidence="6">AAA family ATPase</fullName>
    </submittedName>
</protein>
<dbReference type="GO" id="GO:0005524">
    <property type="term" value="F:ATP binding"/>
    <property type="evidence" value="ECO:0007669"/>
    <property type="project" value="UniProtKB-KW"/>
</dbReference>
<dbReference type="InterPro" id="IPR027417">
    <property type="entry name" value="P-loop_NTPase"/>
</dbReference>